<dbReference type="AlphaFoldDB" id="A0A1F5EIY6"/>
<dbReference type="SUPFAM" id="SSF69754">
    <property type="entry name" value="Ribosome binding protein Y (YfiA homologue)"/>
    <property type="match status" value="1"/>
</dbReference>
<dbReference type="Gene3D" id="3.30.160.100">
    <property type="entry name" value="Ribosome hibernation promotion factor-like"/>
    <property type="match status" value="1"/>
</dbReference>
<reference evidence="1 2" key="1">
    <citation type="journal article" date="2016" name="Nat. Commun.">
        <title>Thousands of microbial genomes shed light on interconnected biogeochemical processes in an aquifer system.</title>
        <authorList>
            <person name="Anantharaman K."/>
            <person name="Brown C.T."/>
            <person name="Hug L.A."/>
            <person name="Sharon I."/>
            <person name="Castelle C.J."/>
            <person name="Probst A.J."/>
            <person name="Thomas B.C."/>
            <person name="Singh A."/>
            <person name="Wilkins M.J."/>
            <person name="Karaoz U."/>
            <person name="Brodie E.L."/>
            <person name="Williams K.H."/>
            <person name="Hubbard S.S."/>
            <person name="Banfield J.F."/>
        </authorList>
    </citation>
    <scope>NUCLEOTIDE SEQUENCE [LARGE SCALE GENOMIC DNA]</scope>
</reference>
<dbReference type="InterPro" id="IPR003489">
    <property type="entry name" value="RHF/RaiA"/>
</dbReference>
<dbReference type="Pfam" id="PF02482">
    <property type="entry name" value="Ribosomal_S30AE"/>
    <property type="match status" value="1"/>
</dbReference>
<dbReference type="Proteomes" id="UP000176451">
    <property type="component" value="Unassembled WGS sequence"/>
</dbReference>
<sequence length="123" mass="14591">MQIIIKGLKGFNVYKETESYILKKFQKFEKMVKEPAILELTLAHTHASKQTIDKVIHLTFTMPGLKKSEHLEEISIHFEESVDLLQERFENFLRRSKEKRIESARHPKKYYTAKRLEEEAGEI</sequence>
<evidence type="ECO:0000313" key="2">
    <source>
        <dbReference type="Proteomes" id="UP000176451"/>
    </source>
</evidence>
<comment type="caution">
    <text evidence="1">The sequence shown here is derived from an EMBL/GenBank/DDBJ whole genome shotgun (WGS) entry which is preliminary data.</text>
</comment>
<accession>A0A1F5EIY6</accession>
<evidence type="ECO:0008006" key="3">
    <source>
        <dbReference type="Google" id="ProtNLM"/>
    </source>
</evidence>
<dbReference type="STRING" id="1797469.A3F08_02590"/>
<name>A0A1F5EIY6_9BACT</name>
<dbReference type="InterPro" id="IPR036567">
    <property type="entry name" value="RHF-like"/>
</dbReference>
<gene>
    <name evidence="1" type="ORF">A3F08_02590</name>
</gene>
<organism evidence="1 2">
    <name type="scientific">Candidatus Berkelbacteria bacterium RIFCSPHIGHO2_12_FULL_36_9</name>
    <dbReference type="NCBI Taxonomy" id="1797469"/>
    <lineage>
        <taxon>Bacteria</taxon>
        <taxon>Candidatus Berkelbacteria</taxon>
    </lineage>
</organism>
<evidence type="ECO:0000313" key="1">
    <source>
        <dbReference type="EMBL" id="OGD67368.1"/>
    </source>
</evidence>
<protein>
    <recommendedName>
        <fullName evidence="3">Ribosomal subunit interface protein</fullName>
    </recommendedName>
</protein>
<dbReference type="EMBL" id="MEZV01000016">
    <property type="protein sequence ID" value="OGD67368.1"/>
    <property type="molecule type" value="Genomic_DNA"/>
</dbReference>
<proteinExistence type="predicted"/>